<evidence type="ECO:0000256" key="1">
    <source>
        <dbReference type="ARBA" id="ARBA00010364"/>
    </source>
</evidence>
<evidence type="ECO:0000256" key="2">
    <source>
        <dbReference type="HAMAP-Rule" id="MF_00634"/>
    </source>
</evidence>
<feature type="region of interest" description="Disordered" evidence="3">
    <location>
        <begin position="83"/>
        <end position="113"/>
    </location>
</feature>
<dbReference type="HAMAP" id="MF_00634">
    <property type="entry name" value="UPF0235"/>
    <property type="match status" value="1"/>
</dbReference>
<dbReference type="NCBIfam" id="TIGR00251">
    <property type="entry name" value="DUF167 family protein"/>
    <property type="match status" value="1"/>
</dbReference>
<dbReference type="InterPro" id="IPR003746">
    <property type="entry name" value="DUF167"/>
</dbReference>
<comment type="similarity">
    <text evidence="1 2">Belongs to the UPF0235 family.</text>
</comment>
<evidence type="ECO:0000313" key="4">
    <source>
        <dbReference type="EMBL" id="MFD3264729.1"/>
    </source>
</evidence>
<keyword evidence="5" id="KW-1185">Reference proteome</keyword>
<dbReference type="InterPro" id="IPR036591">
    <property type="entry name" value="YggU-like_sf"/>
</dbReference>
<comment type="caution">
    <text evidence="4">The sequence shown here is derived from an EMBL/GenBank/DDBJ whole genome shotgun (WGS) entry which is preliminary data.</text>
</comment>
<proteinExistence type="inferred from homology"/>
<dbReference type="Pfam" id="PF02594">
    <property type="entry name" value="DUF167"/>
    <property type="match status" value="1"/>
</dbReference>
<dbReference type="Proteomes" id="UP001598130">
    <property type="component" value="Unassembled WGS sequence"/>
</dbReference>
<dbReference type="RefSeq" id="WP_377370311.1">
    <property type="nucleotide sequence ID" value="NZ_JAOTJD010000021.1"/>
</dbReference>
<dbReference type="SMART" id="SM01152">
    <property type="entry name" value="DUF167"/>
    <property type="match status" value="1"/>
</dbReference>
<name>A0ABW6CNT9_9CAUL</name>
<evidence type="ECO:0000256" key="3">
    <source>
        <dbReference type="SAM" id="MobiDB-lite"/>
    </source>
</evidence>
<accession>A0ABW6CNT9</accession>
<protein>
    <recommendedName>
        <fullName evidence="2">UPF0235 protein OCL97_12255</fullName>
    </recommendedName>
</protein>
<feature type="compositionally biased region" description="Polar residues" evidence="3">
    <location>
        <begin position="104"/>
        <end position="113"/>
    </location>
</feature>
<dbReference type="EMBL" id="JAOTJD010000021">
    <property type="protein sequence ID" value="MFD3264729.1"/>
    <property type="molecule type" value="Genomic_DNA"/>
</dbReference>
<gene>
    <name evidence="4" type="ORF">OCL97_12255</name>
</gene>
<sequence>MRLPVRVTPKGGRDRADGWALDAEGRSYLKVRVSAVAAGGAANAALIAFLSKALKRPRSALRIVSGETARVKMIEVEGATEGDFEAAFGPRPTSASGEVKTGSPPGSATLQKS</sequence>
<organism evidence="4 5">
    <name type="scientific">Phenylobacterium ferrooxidans</name>
    <dbReference type="NCBI Taxonomy" id="2982689"/>
    <lineage>
        <taxon>Bacteria</taxon>
        <taxon>Pseudomonadati</taxon>
        <taxon>Pseudomonadota</taxon>
        <taxon>Alphaproteobacteria</taxon>
        <taxon>Caulobacterales</taxon>
        <taxon>Caulobacteraceae</taxon>
        <taxon>Phenylobacterium</taxon>
    </lineage>
</organism>
<dbReference type="SUPFAM" id="SSF69786">
    <property type="entry name" value="YggU-like"/>
    <property type="match status" value="1"/>
</dbReference>
<dbReference type="Gene3D" id="3.30.1200.10">
    <property type="entry name" value="YggU-like"/>
    <property type="match status" value="1"/>
</dbReference>
<reference evidence="4 5" key="1">
    <citation type="submission" date="2022-09" db="EMBL/GenBank/DDBJ databases">
        <title>New species of Phenylobacterium.</title>
        <authorList>
            <person name="Mieszkin S."/>
        </authorList>
    </citation>
    <scope>NUCLEOTIDE SEQUENCE [LARGE SCALE GENOMIC DNA]</scope>
    <source>
        <strain evidence="4 5">HK31-G</strain>
    </source>
</reference>
<evidence type="ECO:0000313" key="5">
    <source>
        <dbReference type="Proteomes" id="UP001598130"/>
    </source>
</evidence>